<name>A0A915JF47_ROMCU</name>
<dbReference type="AlphaFoldDB" id="A0A915JF47"/>
<sequence>MGVTASTRKLNKKKLRNNDSNYSTSNEYLSSMNFTAMPTSLNFYQILDDETAKKILIASWRSIDDKFLICQRIMIKFIFKQPKLMAVFQLNSIGAAHFTTTSNESDPIFFRHAEKLVDVFDRLIDAVSTSDEKLLKYVASTIGVR</sequence>
<dbReference type="GO" id="GO:0020037">
    <property type="term" value="F:heme binding"/>
    <property type="evidence" value="ECO:0007669"/>
    <property type="project" value="InterPro"/>
</dbReference>
<protein>
    <submittedName>
        <fullName evidence="2">Globin family profile domain-containing protein</fullName>
    </submittedName>
</protein>
<evidence type="ECO:0000313" key="2">
    <source>
        <dbReference type="WBParaSite" id="nRc.2.0.1.t24186-RA"/>
    </source>
</evidence>
<dbReference type="Gene3D" id="1.10.490.10">
    <property type="entry name" value="Globins"/>
    <property type="match status" value="1"/>
</dbReference>
<dbReference type="InterPro" id="IPR012292">
    <property type="entry name" value="Globin/Proto"/>
</dbReference>
<dbReference type="GO" id="GO:0019825">
    <property type="term" value="F:oxygen binding"/>
    <property type="evidence" value="ECO:0007669"/>
    <property type="project" value="InterPro"/>
</dbReference>
<organism evidence="1 2">
    <name type="scientific">Romanomermis culicivorax</name>
    <name type="common">Nematode worm</name>
    <dbReference type="NCBI Taxonomy" id="13658"/>
    <lineage>
        <taxon>Eukaryota</taxon>
        <taxon>Metazoa</taxon>
        <taxon>Ecdysozoa</taxon>
        <taxon>Nematoda</taxon>
        <taxon>Enoplea</taxon>
        <taxon>Dorylaimia</taxon>
        <taxon>Mermithida</taxon>
        <taxon>Mermithoidea</taxon>
        <taxon>Mermithidae</taxon>
        <taxon>Romanomermis</taxon>
    </lineage>
</organism>
<evidence type="ECO:0000313" key="1">
    <source>
        <dbReference type="Proteomes" id="UP000887565"/>
    </source>
</evidence>
<accession>A0A915JF47</accession>
<dbReference type="Proteomes" id="UP000887565">
    <property type="component" value="Unplaced"/>
</dbReference>
<keyword evidence="1" id="KW-1185">Reference proteome</keyword>
<proteinExistence type="predicted"/>
<dbReference type="WBParaSite" id="nRc.2.0.1.t24186-RA">
    <property type="protein sequence ID" value="nRc.2.0.1.t24186-RA"/>
    <property type="gene ID" value="nRc.2.0.1.g24186"/>
</dbReference>
<reference evidence="2" key="1">
    <citation type="submission" date="2022-11" db="UniProtKB">
        <authorList>
            <consortium name="WormBaseParasite"/>
        </authorList>
    </citation>
    <scope>IDENTIFICATION</scope>
</reference>